<evidence type="ECO:0000313" key="2">
    <source>
        <dbReference type="EMBL" id="KJA23199.1"/>
    </source>
</evidence>
<accession>A0A0D2NWT2</accession>
<dbReference type="EMBL" id="KN817544">
    <property type="protein sequence ID" value="KJA23199.1"/>
    <property type="molecule type" value="Genomic_DNA"/>
</dbReference>
<dbReference type="Proteomes" id="UP000054270">
    <property type="component" value="Unassembled WGS sequence"/>
</dbReference>
<feature type="region of interest" description="Disordered" evidence="1">
    <location>
        <begin position="133"/>
        <end position="158"/>
    </location>
</feature>
<proteinExistence type="predicted"/>
<reference evidence="3" key="1">
    <citation type="submission" date="2014-04" db="EMBL/GenBank/DDBJ databases">
        <title>Evolutionary Origins and Diversification of the Mycorrhizal Mutualists.</title>
        <authorList>
            <consortium name="DOE Joint Genome Institute"/>
            <consortium name="Mycorrhizal Genomics Consortium"/>
            <person name="Kohler A."/>
            <person name="Kuo A."/>
            <person name="Nagy L.G."/>
            <person name="Floudas D."/>
            <person name="Copeland A."/>
            <person name="Barry K.W."/>
            <person name="Cichocki N."/>
            <person name="Veneault-Fourrey C."/>
            <person name="LaButti K."/>
            <person name="Lindquist E.A."/>
            <person name="Lipzen A."/>
            <person name="Lundell T."/>
            <person name="Morin E."/>
            <person name="Murat C."/>
            <person name="Riley R."/>
            <person name="Ohm R."/>
            <person name="Sun H."/>
            <person name="Tunlid A."/>
            <person name="Henrissat B."/>
            <person name="Grigoriev I.V."/>
            <person name="Hibbett D.S."/>
            <person name="Martin F."/>
        </authorList>
    </citation>
    <scope>NUCLEOTIDE SEQUENCE [LARGE SCALE GENOMIC DNA]</scope>
    <source>
        <strain evidence="3">FD-334 SS-4</strain>
    </source>
</reference>
<evidence type="ECO:0000313" key="3">
    <source>
        <dbReference type="Proteomes" id="UP000054270"/>
    </source>
</evidence>
<organism evidence="2 3">
    <name type="scientific">Hypholoma sublateritium (strain FD-334 SS-4)</name>
    <dbReference type="NCBI Taxonomy" id="945553"/>
    <lineage>
        <taxon>Eukaryota</taxon>
        <taxon>Fungi</taxon>
        <taxon>Dikarya</taxon>
        <taxon>Basidiomycota</taxon>
        <taxon>Agaricomycotina</taxon>
        <taxon>Agaricomycetes</taxon>
        <taxon>Agaricomycetidae</taxon>
        <taxon>Agaricales</taxon>
        <taxon>Agaricineae</taxon>
        <taxon>Strophariaceae</taxon>
        <taxon>Hypholoma</taxon>
    </lineage>
</organism>
<protein>
    <submittedName>
        <fullName evidence="2">Uncharacterized protein</fullName>
    </submittedName>
</protein>
<name>A0A0D2NWT2_HYPSF</name>
<evidence type="ECO:0000256" key="1">
    <source>
        <dbReference type="SAM" id="MobiDB-lite"/>
    </source>
</evidence>
<dbReference type="AlphaFoldDB" id="A0A0D2NWT2"/>
<dbReference type="OrthoDB" id="2964835at2759"/>
<keyword evidence="3" id="KW-1185">Reference proteome</keyword>
<sequence>MPPSQLIIDFNRCFEPNPFNTGPSIPISHQVTPPSSEIHSPFPRPASLALRRGDIDLPDLSNSPASTTSSAASLRLGDEEIKSIFSRLRNNVTYDPSKKEDLNPRAVPFVPSFAIPGNESPAIATIHVTERSYAHPPGLPNPPTKKMSRSVPDPLSQEISGSQQSTLAYLSFLNAAFGSSTQPHERQVLAKLVIASHDIWDVENLLELAENICFTGCNSGPDFVDGRVVSTCHPTRYHPTHERLPTIQDQYASEVQRSESVALVAAELHRQFSTLKGGEIAHAFAWNLREVALMQFIRCWDCTKSSAIMYENKPSPRFVRSSLLLCKAVGALFKANLIGLDHISMCISILLKDLMSVEHAEAVYNIVMECGQTFWAAGAASEAKSVLCADRILRINLHVHEFITGLHANFTQRNLHDRMSVTDQPWRHGKLLQVLEEIVDNVRGWEANLIAELGP</sequence>
<gene>
    <name evidence="2" type="ORF">HYPSUDRAFT_66415</name>
</gene>